<accession>A0A0U2M3P4</accession>
<evidence type="ECO:0000313" key="2">
    <source>
        <dbReference type="Proteomes" id="UP000061660"/>
    </source>
</evidence>
<keyword evidence="2" id="KW-1185">Reference proteome</keyword>
<dbReference type="KEGG" id="pnp:IJ22_16580"/>
<dbReference type="OrthoDB" id="2679144at2"/>
<protein>
    <submittedName>
        <fullName evidence="1">Uncharacterized protein</fullName>
    </submittedName>
</protein>
<sequence length="98" mass="11372">MLYVLRHTQSGEIAACIQKNNYDLDYYGAKHWDDESAAEREKDDFLSMTGRDDLDLWQLLPVNEGRLKLFNVKLKNDPSRRLCLDPQGNMTVHSAWDA</sequence>
<reference evidence="1 2" key="2">
    <citation type="journal article" date="2016" name="Genome Announc.">
        <title>Complete Genome Sequences of Two Interactive Moderate Thermophiles, Paenibacillus napthalenovorans 32O-Y and Paenibacillus sp. 32O-W.</title>
        <authorList>
            <person name="Butler R.R.III."/>
            <person name="Wang J."/>
            <person name="Stark B.C."/>
            <person name="Pombert J.F."/>
        </authorList>
    </citation>
    <scope>NUCLEOTIDE SEQUENCE [LARGE SCALE GENOMIC DNA]</scope>
    <source>
        <strain evidence="1 2">32O-Y</strain>
    </source>
</reference>
<evidence type="ECO:0000313" key="1">
    <source>
        <dbReference type="EMBL" id="ALS22032.1"/>
    </source>
</evidence>
<reference evidence="2" key="1">
    <citation type="submission" date="2015-12" db="EMBL/GenBank/DDBJ databases">
        <title>Complete genome sequences of two moderately thermophilic Paenibacillus species.</title>
        <authorList>
            <person name="Butler R.III."/>
            <person name="Wang J."/>
            <person name="Stark B.C."/>
            <person name="Pombert J.-F."/>
        </authorList>
    </citation>
    <scope>NUCLEOTIDE SEQUENCE [LARGE SCALE GENOMIC DNA]</scope>
    <source>
        <strain evidence="2">32O-Y</strain>
    </source>
</reference>
<gene>
    <name evidence="1" type="ORF">IJ22_16580</name>
</gene>
<proteinExistence type="predicted"/>
<dbReference type="Proteomes" id="UP000061660">
    <property type="component" value="Chromosome"/>
</dbReference>
<name>A0A0U2M3P4_9BACL</name>
<organism evidence="1 2">
    <name type="scientific">Paenibacillus naphthalenovorans</name>
    <dbReference type="NCBI Taxonomy" id="162209"/>
    <lineage>
        <taxon>Bacteria</taxon>
        <taxon>Bacillati</taxon>
        <taxon>Bacillota</taxon>
        <taxon>Bacilli</taxon>
        <taxon>Bacillales</taxon>
        <taxon>Paenibacillaceae</taxon>
        <taxon>Paenibacillus</taxon>
    </lineage>
</organism>
<dbReference type="AlphaFoldDB" id="A0A0U2M3P4"/>
<dbReference type="EMBL" id="CP013652">
    <property type="protein sequence ID" value="ALS22032.1"/>
    <property type="molecule type" value="Genomic_DNA"/>
</dbReference>
<dbReference type="RefSeq" id="WP_062408372.1">
    <property type="nucleotide sequence ID" value="NZ_CP013652.1"/>
</dbReference>
<dbReference type="STRING" id="162209.IJ22_16580"/>
<dbReference type="PATRIC" id="fig|162209.4.peg.1756"/>